<dbReference type="EMBL" id="JBHLTS010000015">
    <property type="protein sequence ID" value="MFC0513474.1"/>
    <property type="molecule type" value="Genomic_DNA"/>
</dbReference>
<accession>A0ABV6L278</accession>
<dbReference type="GO" id="GO:0051213">
    <property type="term" value="F:dioxygenase activity"/>
    <property type="evidence" value="ECO:0007669"/>
    <property type="project" value="UniProtKB-KW"/>
</dbReference>
<proteinExistence type="predicted"/>
<evidence type="ECO:0000313" key="2">
    <source>
        <dbReference type="EMBL" id="MFC0513474.1"/>
    </source>
</evidence>
<keyword evidence="2" id="KW-0560">Oxidoreductase</keyword>
<dbReference type="PANTHER" id="PTHR20883:SF48">
    <property type="entry name" value="ECTOINE DIOXYGENASE"/>
    <property type="match status" value="1"/>
</dbReference>
<dbReference type="SUPFAM" id="SSF51197">
    <property type="entry name" value="Clavaminate synthase-like"/>
    <property type="match status" value="1"/>
</dbReference>
<dbReference type="PANTHER" id="PTHR20883">
    <property type="entry name" value="PHYTANOYL-COA DIOXYGENASE DOMAIN CONTAINING 1"/>
    <property type="match status" value="1"/>
</dbReference>
<comment type="cofactor">
    <cofactor evidence="1">
        <name>Fe(2+)</name>
        <dbReference type="ChEBI" id="CHEBI:29033"/>
    </cofactor>
</comment>
<dbReference type="RefSeq" id="WP_377021339.1">
    <property type="nucleotide sequence ID" value="NZ_JBHLTS010000015.1"/>
</dbReference>
<keyword evidence="2" id="KW-0223">Dioxygenase</keyword>
<name>A0ABV6L278_9SPHI</name>
<protein>
    <submittedName>
        <fullName evidence="2">Phytanoyl-CoA dioxygenase family protein</fullName>
    </submittedName>
</protein>
<organism evidence="2 3">
    <name type="scientific">Mucilaginibacter angelicae</name>
    <dbReference type="NCBI Taxonomy" id="869718"/>
    <lineage>
        <taxon>Bacteria</taxon>
        <taxon>Pseudomonadati</taxon>
        <taxon>Bacteroidota</taxon>
        <taxon>Sphingobacteriia</taxon>
        <taxon>Sphingobacteriales</taxon>
        <taxon>Sphingobacteriaceae</taxon>
        <taxon>Mucilaginibacter</taxon>
    </lineage>
</organism>
<dbReference type="Pfam" id="PF05721">
    <property type="entry name" value="PhyH"/>
    <property type="match status" value="1"/>
</dbReference>
<dbReference type="Proteomes" id="UP001589828">
    <property type="component" value="Unassembled WGS sequence"/>
</dbReference>
<evidence type="ECO:0000313" key="3">
    <source>
        <dbReference type="Proteomes" id="UP001589828"/>
    </source>
</evidence>
<sequence>MNLNSDQISFYNENGYLKLDNYLNEEEVDILSAELPKTIEKNSPRIILEDNGSVRSIFAPHFVNETYKKLARLEKFVVPSKQLIGHDVYIHQYKVNTKKGLKGDWWEWHQDFPYWHIDDGIKDPHLVSVMIYLQDTDSSNGALLMVPKSHKMGIVKFANKGDLANAAPGKYSDHNKTTDYSSSLNANIKFTIDPELLTKLANDNSIVTANGKKGTALFFHGNLFHASNINLTPFDRDAIIITYNSINNLPTNTKNPRPDFLVGNDYESIEKLEYSL</sequence>
<dbReference type="InterPro" id="IPR008775">
    <property type="entry name" value="Phytyl_CoA_dOase-like"/>
</dbReference>
<evidence type="ECO:0000256" key="1">
    <source>
        <dbReference type="ARBA" id="ARBA00001954"/>
    </source>
</evidence>
<comment type="caution">
    <text evidence="2">The sequence shown here is derived from an EMBL/GenBank/DDBJ whole genome shotgun (WGS) entry which is preliminary data.</text>
</comment>
<dbReference type="Gene3D" id="2.60.120.620">
    <property type="entry name" value="q2cbj1_9rhob like domain"/>
    <property type="match status" value="1"/>
</dbReference>
<gene>
    <name evidence="2" type="ORF">ACFFGT_04655</name>
</gene>
<reference evidence="2 3" key="1">
    <citation type="submission" date="2024-09" db="EMBL/GenBank/DDBJ databases">
        <authorList>
            <person name="Sun Q."/>
            <person name="Mori K."/>
        </authorList>
    </citation>
    <scope>NUCLEOTIDE SEQUENCE [LARGE SCALE GENOMIC DNA]</scope>
    <source>
        <strain evidence="2 3">NCAIM B.02415</strain>
    </source>
</reference>
<keyword evidence="3" id="KW-1185">Reference proteome</keyword>